<evidence type="ECO:0000256" key="2">
    <source>
        <dbReference type="PROSITE-ProRule" id="PRU00169"/>
    </source>
</evidence>
<organism evidence="4 5">
    <name type="scientific">Magnetospirillum sulfuroxidans</name>
    <dbReference type="NCBI Taxonomy" id="611300"/>
    <lineage>
        <taxon>Bacteria</taxon>
        <taxon>Pseudomonadati</taxon>
        <taxon>Pseudomonadota</taxon>
        <taxon>Alphaproteobacteria</taxon>
        <taxon>Rhodospirillales</taxon>
        <taxon>Rhodospirillaceae</taxon>
        <taxon>Magnetospirillum</taxon>
    </lineage>
</organism>
<dbReference type="EMBL" id="JAGTUF010000004">
    <property type="protein sequence ID" value="MBR9971400.1"/>
    <property type="molecule type" value="Genomic_DNA"/>
</dbReference>
<comment type="caution">
    <text evidence="4">The sequence shown here is derived from an EMBL/GenBank/DDBJ whole genome shotgun (WGS) entry which is preliminary data.</text>
</comment>
<name>A0ABS5IAI4_9PROT</name>
<dbReference type="Proteomes" id="UP000680714">
    <property type="component" value="Unassembled WGS sequence"/>
</dbReference>
<evidence type="ECO:0000313" key="4">
    <source>
        <dbReference type="EMBL" id="MBR9971400.1"/>
    </source>
</evidence>
<dbReference type="Gene3D" id="3.40.50.2300">
    <property type="match status" value="1"/>
</dbReference>
<dbReference type="Pfam" id="PF00072">
    <property type="entry name" value="Response_reg"/>
    <property type="match status" value="1"/>
</dbReference>
<dbReference type="SMART" id="SM00448">
    <property type="entry name" value="REC"/>
    <property type="match status" value="1"/>
</dbReference>
<keyword evidence="5" id="KW-1185">Reference proteome</keyword>
<accession>A0ABS5IAI4</accession>
<evidence type="ECO:0000313" key="5">
    <source>
        <dbReference type="Proteomes" id="UP000680714"/>
    </source>
</evidence>
<keyword evidence="1 2" id="KW-0597">Phosphoprotein</keyword>
<dbReference type="SUPFAM" id="SSF52172">
    <property type="entry name" value="CheY-like"/>
    <property type="match status" value="1"/>
</dbReference>
<dbReference type="RefSeq" id="WP_211547121.1">
    <property type="nucleotide sequence ID" value="NZ_JAGTUF010000004.1"/>
</dbReference>
<dbReference type="InterPro" id="IPR001789">
    <property type="entry name" value="Sig_transdc_resp-reg_receiver"/>
</dbReference>
<reference evidence="4 5" key="1">
    <citation type="submission" date="2021-04" db="EMBL/GenBank/DDBJ databases">
        <title>Magnetospirillum sulfuroxidans sp. nov., a facultative chemolithoautotrophic sulfur-oxidizing alphaproteobacterium isolated from freshwater sediment and proposals for Paramagetospirillum gen. nov., and Magnetospirillaceae fam. nov.</title>
        <authorList>
            <person name="Koziaeva V."/>
            <person name="Geelhoed J.S."/>
            <person name="Sorokin D.Y."/>
            <person name="Grouzdev D.S."/>
        </authorList>
    </citation>
    <scope>NUCLEOTIDE SEQUENCE [LARGE SCALE GENOMIC DNA]</scope>
    <source>
        <strain evidence="4 5">J10</strain>
    </source>
</reference>
<dbReference type="PROSITE" id="PS50110">
    <property type="entry name" value="RESPONSE_REGULATORY"/>
    <property type="match status" value="1"/>
</dbReference>
<proteinExistence type="predicted"/>
<sequence>MSGTVIIVEDNAMNMKLLDQALSIAGYRTLKSSDGDGLVEMAAGGADVVLMDIQLPKRSGVDLLKELREDPRTRAMPVLAVTAFADPESVNGFLSEGFNQVITKPISVRKLLEEVEQYCNKDRLIPPGQ</sequence>
<evidence type="ECO:0000256" key="1">
    <source>
        <dbReference type="ARBA" id="ARBA00022553"/>
    </source>
</evidence>
<protein>
    <submittedName>
        <fullName evidence="4">Response regulator</fullName>
    </submittedName>
</protein>
<dbReference type="InterPro" id="IPR050595">
    <property type="entry name" value="Bact_response_regulator"/>
</dbReference>
<dbReference type="PANTHER" id="PTHR44591">
    <property type="entry name" value="STRESS RESPONSE REGULATOR PROTEIN 1"/>
    <property type="match status" value="1"/>
</dbReference>
<feature type="modified residue" description="4-aspartylphosphate" evidence="2">
    <location>
        <position position="52"/>
    </location>
</feature>
<evidence type="ECO:0000259" key="3">
    <source>
        <dbReference type="PROSITE" id="PS50110"/>
    </source>
</evidence>
<gene>
    <name evidence="4" type="ORF">KEC16_06715</name>
</gene>
<dbReference type="InterPro" id="IPR011006">
    <property type="entry name" value="CheY-like_superfamily"/>
</dbReference>
<dbReference type="PANTHER" id="PTHR44591:SF3">
    <property type="entry name" value="RESPONSE REGULATORY DOMAIN-CONTAINING PROTEIN"/>
    <property type="match status" value="1"/>
</dbReference>
<feature type="domain" description="Response regulatory" evidence="3">
    <location>
        <begin position="4"/>
        <end position="119"/>
    </location>
</feature>